<proteinExistence type="predicted"/>
<feature type="signal peptide" evidence="1">
    <location>
        <begin position="1"/>
        <end position="28"/>
    </location>
</feature>
<dbReference type="Gene3D" id="3.40.250.10">
    <property type="entry name" value="Rhodanese-like domain"/>
    <property type="match status" value="1"/>
</dbReference>
<protein>
    <recommendedName>
        <fullName evidence="2">Rhodanese domain-containing protein</fullName>
    </recommendedName>
</protein>
<gene>
    <name evidence="3" type="ORF">TRN7648_03719</name>
</gene>
<evidence type="ECO:0000256" key="1">
    <source>
        <dbReference type="SAM" id="SignalP"/>
    </source>
</evidence>
<keyword evidence="1" id="KW-0732">Signal</keyword>
<evidence type="ECO:0000259" key="2">
    <source>
        <dbReference type="PROSITE" id="PS50206"/>
    </source>
</evidence>
<dbReference type="OrthoDB" id="9812109at2"/>
<keyword evidence="4" id="KW-1185">Reference proteome</keyword>
<evidence type="ECO:0000313" key="3">
    <source>
        <dbReference type="EMBL" id="CUH81915.1"/>
    </source>
</evidence>
<dbReference type="InterPro" id="IPR036873">
    <property type="entry name" value="Rhodanese-like_dom_sf"/>
</dbReference>
<organism evidence="3 4">
    <name type="scientific">Tropicibacter naphthalenivorans</name>
    <dbReference type="NCBI Taxonomy" id="441103"/>
    <lineage>
        <taxon>Bacteria</taxon>
        <taxon>Pseudomonadati</taxon>
        <taxon>Pseudomonadota</taxon>
        <taxon>Alphaproteobacteria</taxon>
        <taxon>Rhodobacterales</taxon>
        <taxon>Roseobacteraceae</taxon>
        <taxon>Tropicibacter</taxon>
    </lineage>
</organism>
<evidence type="ECO:0000313" key="4">
    <source>
        <dbReference type="Proteomes" id="UP000054935"/>
    </source>
</evidence>
<dbReference type="SUPFAM" id="SSF52821">
    <property type="entry name" value="Rhodanese/Cell cycle control phosphatase"/>
    <property type="match status" value="1"/>
</dbReference>
<name>A0A0P1GIM9_9RHOB</name>
<dbReference type="InterPro" id="IPR001763">
    <property type="entry name" value="Rhodanese-like_dom"/>
</dbReference>
<feature type="chain" id="PRO_5006063480" description="Rhodanese domain-containing protein" evidence="1">
    <location>
        <begin position="29"/>
        <end position="157"/>
    </location>
</feature>
<dbReference type="EMBL" id="CYSE01000009">
    <property type="protein sequence ID" value="CUH81915.1"/>
    <property type="molecule type" value="Genomic_DNA"/>
</dbReference>
<dbReference type="Pfam" id="PF00581">
    <property type="entry name" value="Rhodanese"/>
    <property type="match status" value="1"/>
</dbReference>
<dbReference type="STRING" id="441103.TRN7648_03719"/>
<dbReference type="Proteomes" id="UP000054935">
    <property type="component" value="Unassembled WGS sequence"/>
</dbReference>
<sequence>MRPDRTRRFVLAGLAASGAAPFAVPSWAQGTGAWSAGQAYDALLNDTARVIDIRSREEWQETGIGAGVWPISMHEARFADRLFAARSHAGERTVGLICATGGRSLSVLGALMRAGYTGYADISEGMLGSGAGPGWIAAGLPVVPLDAALASLPEALT</sequence>
<dbReference type="AlphaFoldDB" id="A0A0P1GIM9"/>
<accession>A0A0P1GIM9</accession>
<dbReference type="PROSITE" id="PS50206">
    <property type="entry name" value="RHODANESE_3"/>
    <property type="match status" value="1"/>
</dbReference>
<dbReference type="RefSeq" id="WP_106268377.1">
    <property type="nucleotide sequence ID" value="NZ_CYSE01000009.1"/>
</dbReference>
<feature type="domain" description="Rhodanese" evidence="2">
    <location>
        <begin position="44"/>
        <end position="144"/>
    </location>
</feature>
<reference evidence="3 4" key="1">
    <citation type="submission" date="2015-09" db="EMBL/GenBank/DDBJ databases">
        <authorList>
            <consortium name="Swine Surveillance"/>
        </authorList>
    </citation>
    <scope>NUCLEOTIDE SEQUENCE [LARGE SCALE GENOMIC DNA]</scope>
    <source>
        <strain evidence="3 4">CECT 7648</strain>
    </source>
</reference>